<evidence type="ECO:0000313" key="1">
    <source>
        <dbReference type="EMBL" id="GBP45888.1"/>
    </source>
</evidence>
<reference evidence="1 2" key="1">
    <citation type="journal article" date="2019" name="Commun. Biol.">
        <title>The bagworm genome reveals a unique fibroin gene that provides high tensile strength.</title>
        <authorList>
            <person name="Kono N."/>
            <person name="Nakamura H."/>
            <person name="Ohtoshi R."/>
            <person name="Tomita M."/>
            <person name="Numata K."/>
            <person name="Arakawa K."/>
        </authorList>
    </citation>
    <scope>NUCLEOTIDE SEQUENCE [LARGE SCALE GENOMIC DNA]</scope>
</reference>
<accession>A0A4C1W3I7</accession>
<dbReference type="EMBL" id="BGZK01000473">
    <property type="protein sequence ID" value="GBP45888.1"/>
    <property type="molecule type" value="Genomic_DNA"/>
</dbReference>
<name>A0A4C1W3I7_EUMVA</name>
<protein>
    <submittedName>
        <fullName evidence="1">Uncharacterized protein</fullName>
    </submittedName>
</protein>
<evidence type="ECO:0000313" key="2">
    <source>
        <dbReference type="Proteomes" id="UP000299102"/>
    </source>
</evidence>
<proteinExistence type="predicted"/>
<dbReference type="AlphaFoldDB" id="A0A4C1W3I7"/>
<keyword evidence="2" id="KW-1185">Reference proteome</keyword>
<dbReference type="Proteomes" id="UP000299102">
    <property type="component" value="Unassembled WGS sequence"/>
</dbReference>
<organism evidence="1 2">
    <name type="scientific">Eumeta variegata</name>
    <name type="common">Bagworm moth</name>
    <name type="synonym">Eumeta japonica</name>
    <dbReference type="NCBI Taxonomy" id="151549"/>
    <lineage>
        <taxon>Eukaryota</taxon>
        <taxon>Metazoa</taxon>
        <taxon>Ecdysozoa</taxon>
        <taxon>Arthropoda</taxon>
        <taxon>Hexapoda</taxon>
        <taxon>Insecta</taxon>
        <taxon>Pterygota</taxon>
        <taxon>Neoptera</taxon>
        <taxon>Endopterygota</taxon>
        <taxon>Lepidoptera</taxon>
        <taxon>Glossata</taxon>
        <taxon>Ditrysia</taxon>
        <taxon>Tineoidea</taxon>
        <taxon>Psychidae</taxon>
        <taxon>Oiketicinae</taxon>
        <taxon>Eumeta</taxon>
    </lineage>
</organism>
<sequence>MSLNKYWDEFSIKSHFLFASGRRARPNNTQFALNRRERGRGAERRTVHGPFGAKRILGRIIAFKWNFIRRRVFNVAMRAARGARGGRGAHVWLHLHGARRYRRNRPMRRDQIAHAPFVAASMDHLADVGEPSGRV</sequence>
<comment type="caution">
    <text evidence="1">The sequence shown here is derived from an EMBL/GenBank/DDBJ whole genome shotgun (WGS) entry which is preliminary data.</text>
</comment>
<gene>
    <name evidence="1" type="ORF">EVAR_31795_1</name>
</gene>